<reference evidence="2 3" key="1">
    <citation type="submission" date="2024-05" db="EMBL/GenBank/DDBJ databases">
        <title>Genome Sequence and Characterization of the New Strain Purple Sulfur Bacterium of Genus Thioalkalicoccus.</title>
        <authorList>
            <person name="Bryantseva I.A."/>
            <person name="Kyndt J.A."/>
            <person name="Imhoff J.F."/>
        </authorList>
    </citation>
    <scope>NUCLEOTIDE SEQUENCE [LARGE SCALE GENOMIC DNA]</scope>
    <source>
        <strain evidence="2 3">Um2</strain>
    </source>
</reference>
<organism evidence="2 3">
    <name type="scientific">Thioalkalicoccus limnaeus</name>
    <dbReference type="NCBI Taxonomy" id="120681"/>
    <lineage>
        <taxon>Bacteria</taxon>
        <taxon>Pseudomonadati</taxon>
        <taxon>Pseudomonadota</taxon>
        <taxon>Gammaproteobacteria</taxon>
        <taxon>Chromatiales</taxon>
        <taxon>Chromatiaceae</taxon>
        <taxon>Thioalkalicoccus</taxon>
    </lineage>
</organism>
<feature type="transmembrane region" description="Helical" evidence="1">
    <location>
        <begin position="45"/>
        <end position="65"/>
    </location>
</feature>
<accession>A0ABV4BFU0</accession>
<keyword evidence="3" id="KW-1185">Reference proteome</keyword>
<proteinExistence type="predicted"/>
<keyword evidence="1" id="KW-0472">Membrane</keyword>
<feature type="non-terminal residue" evidence="2">
    <location>
        <position position="82"/>
    </location>
</feature>
<gene>
    <name evidence="2" type="ORF">ABC977_13440</name>
</gene>
<feature type="transmembrane region" description="Helical" evidence="1">
    <location>
        <begin position="6"/>
        <end position="25"/>
    </location>
</feature>
<sequence length="82" mass="8992">MFGFLQGFALGLFVSCLPWLIVGLIEPRLAVPTERPTRVQVLLRYWLIVPFAAFLIWLTSLWGGLGPTLGGWLAGLVAIPLA</sequence>
<dbReference type="Proteomes" id="UP001564408">
    <property type="component" value="Unassembled WGS sequence"/>
</dbReference>
<dbReference type="EMBL" id="JBDKXB010000021">
    <property type="protein sequence ID" value="MEY6433406.1"/>
    <property type="molecule type" value="Genomic_DNA"/>
</dbReference>
<evidence type="ECO:0000313" key="2">
    <source>
        <dbReference type="EMBL" id="MEY6433406.1"/>
    </source>
</evidence>
<keyword evidence="1" id="KW-1133">Transmembrane helix</keyword>
<keyword evidence="1" id="KW-0812">Transmembrane</keyword>
<protein>
    <submittedName>
        <fullName evidence="2">Cobyrinic acid a,c-diamide synthase</fullName>
    </submittedName>
</protein>
<evidence type="ECO:0000256" key="1">
    <source>
        <dbReference type="SAM" id="Phobius"/>
    </source>
</evidence>
<evidence type="ECO:0000313" key="3">
    <source>
        <dbReference type="Proteomes" id="UP001564408"/>
    </source>
</evidence>
<comment type="caution">
    <text evidence="2">The sequence shown here is derived from an EMBL/GenBank/DDBJ whole genome shotgun (WGS) entry which is preliminary data.</text>
</comment>
<name>A0ABV4BFU0_9GAMM</name>